<comment type="similarity">
    <text evidence="1">Belongs to the nuclease type I family.</text>
</comment>
<keyword evidence="2" id="KW-0540">Nuclease</keyword>
<evidence type="ECO:0000256" key="8">
    <source>
        <dbReference type="SAM" id="SignalP"/>
    </source>
</evidence>
<dbReference type="eggNOG" id="ENOG502QRXU">
    <property type="taxonomic scope" value="Eukaryota"/>
</dbReference>
<dbReference type="SUPFAM" id="SSF48537">
    <property type="entry name" value="Phospholipase C/P1 nuclease"/>
    <property type="match status" value="1"/>
</dbReference>
<dbReference type="GO" id="GO:0004519">
    <property type="term" value="F:endonuclease activity"/>
    <property type="evidence" value="ECO:0007669"/>
    <property type="project" value="UniProtKB-KW"/>
</dbReference>
<dbReference type="InParanoid" id="G9MSW3"/>
<dbReference type="CDD" id="cd11010">
    <property type="entry name" value="S1-P1_nuclease"/>
    <property type="match status" value="1"/>
</dbReference>
<dbReference type="VEuPathDB" id="FungiDB:TRIVIDRAFT_60120"/>
<proteinExistence type="inferred from homology"/>
<dbReference type="GO" id="GO:0046872">
    <property type="term" value="F:metal ion binding"/>
    <property type="evidence" value="ECO:0007669"/>
    <property type="project" value="UniProtKB-KW"/>
</dbReference>
<evidence type="ECO:0000256" key="3">
    <source>
        <dbReference type="ARBA" id="ARBA00022723"/>
    </source>
</evidence>
<keyword evidence="4" id="KW-0255">Endonuclease</keyword>
<evidence type="ECO:0008006" key="11">
    <source>
        <dbReference type="Google" id="ProtNLM"/>
    </source>
</evidence>
<keyword evidence="7" id="KW-0325">Glycoprotein</keyword>
<dbReference type="Gene3D" id="1.10.575.10">
    <property type="entry name" value="P1 Nuclease"/>
    <property type="match status" value="1"/>
</dbReference>
<dbReference type="OMA" id="DKYAMES"/>
<dbReference type="PANTHER" id="PTHR33146">
    <property type="entry name" value="ENDONUCLEASE 4"/>
    <property type="match status" value="1"/>
</dbReference>
<sequence length="304" mass="34387">MKIAIESVLLGLVSLPGVVAWGDLGHDTAAYIASYFVSNSTAAYLKDLLDNQDEDYLAGIAMFADKYKYTHEGHFTENFHFIDAHDDPYTDCNVNYDRDCKKGGCVISALANYTAQALDRDLSKEENQLAVKLLVHYIGDLHQPLHNEDVARGGNDIHVQWRDHDQKLHAVWDKTIPETIAGHLSKKRKDGILEWALEWANELTTEISNGKFAREKNTWLKNFDLSDPLNTAMGWSIEANKLVCSHVFPKPNSPEKIEGKELSGRYYAKAAPVVEKQIARAGYRMAAWLNEIAHNNWEKDNEEL</sequence>
<dbReference type="PANTHER" id="PTHR33146:SF26">
    <property type="entry name" value="ENDONUCLEASE 4"/>
    <property type="match status" value="1"/>
</dbReference>
<keyword evidence="3" id="KW-0479">Metal-binding</keyword>
<comment type="caution">
    <text evidence="9">The sequence shown here is derived from an EMBL/GenBank/DDBJ whole genome shotgun (WGS) entry which is preliminary data.</text>
</comment>
<dbReference type="Proteomes" id="UP000007115">
    <property type="component" value="Unassembled WGS sequence"/>
</dbReference>
<dbReference type="RefSeq" id="XP_013957259.1">
    <property type="nucleotide sequence ID" value="XM_014101784.1"/>
</dbReference>
<accession>G9MSW3</accession>
<dbReference type="STRING" id="413071.G9MSW3"/>
<dbReference type="HOGENOM" id="CLU_044365_0_0_1"/>
<evidence type="ECO:0000256" key="4">
    <source>
        <dbReference type="ARBA" id="ARBA00022759"/>
    </source>
</evidence>
<keyword evidence="10" id="KW-1185">Reference proteome</keyword>
<dbReference type="GO" id="GO:0016788">
    <property type="term" value="F:hydrolase activity, acting on ester bonds"/>
    <property type="evidence" value="ECO:0007669"/>
    <property type="project" value="InterPro"/>
</dbReference>
<dbReference type="AlphaFoldDB" id="G9MSW3"/>
<evidence type="ECO:0000256" key="7">
    <source>
        <dbReference type="ARBA" id="ARBA00023180"/>
    </source>
</evidence>
<dbReference type="EMBL" id="ABDF02000006">
    <property type="protein sequence ID" value="EHK23060.1"/>
    <property type="molecule type" value="Genomic_DNA"/>
</dbReference>
<evidence type="ECO:0000256" key="5">
    <source>
        <dbReference type="ARBA" id="ARBA00022801"/>
    </source>
</evidence>
<keyword evidence="5" id="KW-0378">Hydrolase</keyword>
<dbReference type="InterPro" id="IPR003154">
    <property type="entry name" value="S1/P1nuclease"/>
</dbReference>
<evidence type="ECO:0000256" key="1">
    <source>
        <dbReference type="ARBA" id="ARBA00009547"/>
    </source>
</evidence>
<keyword evidence="8" id="KW-0732">Signal</keyword>
<keyword evidence="6" id="KW-1015">Disulfide bond</keyword>
<evidence type="ECO:0000256" key="2">
    <source>
        <dbReference type="ARBA" id="ARBA00022722"/>
    </source>
</evidence>
<feature type="signal peptide" evidence="8">
    <location>
        <begin position="1"/>
        <end position="20"/>
    </location>
</feature>
<evidence type="ECO:0000313" key="10">
    <source>
        <dbReference type="Proteomes" id="UP000007115"/>
    </source>
</evidence>
<dbReference type="OrthoDB" id="441446at2759"/>
<dbReference type="Pfam" id="PF02265">
    <property type="entry name" value="S1-P1_nuclease"/>
    <property type="match status" value="1"/>
</dbReference>
<dbReference type="GO" id="GO:0006308">
    <property type="term" value="P:DNA catabolic process"/>
    <property type="evidence" value="ECO:0007669"/>
    <property type="project" value="InterPro"/>
</dbReference>
<evidence type="ECO:0000313" key="9">
    <source>
        <dbReference type="EMBL" id="EHK23060.1"/>
    </source>
</evidence>
<evidence type="ECO:0000256" key="6">
    <source>
        <dbReference type="ARBA" id="ARBA00023157"/>
    </source>
</evidence>
<organism evidence="9 10">
    <name type="scientific">Hypocrea virens (strain Gv29-8 / FGSC 10586)</name>
    <name type="common">Gliocladium virens</name>
    <name type="synonym">Trichoderma virens</name>
    <dbReference type="NCBI Taxonomy" id="413071"/>
    <lineage>
        <taxon>Eukaryota</taxon>
        <taxon>Fungi</taxon>
        <taxon>Dikarya</taxon>
        <taxon>Ascomycota</taxon>
        <taxon>Pezizomycotina</taxon>
        <taxon>Sordariomycetes</taxon>
        <taxon>Hypocreomycetidae</taxon>
        <taxon>Hypocreales</taxon>
        <taxon>Hypocreaceae</taxon>
        <taxon>Trichoderma</taxon>
    </lineage>
</organism>
<feature type="chain" id="PRO_5003523854" description="S1/P1 nuclease" evidence="8">
    <location>
        <begin position="21"/>
        <end position="304"/>
    </location>
</feature>
<protein>
    <recommendedName>
        <fullName evidence="11">S1/P1 nuclease</fullName>
    </recommendedName>
</protein>
<dbReference type="InterPro" id="IPR008947">
    <property type="entry name" value="PLipase_C/P1_nuclease_dom_sf"/>
</dbReference>
<dbReference type="GO" id="GO:0003676">
    <property type="term" value="F:nucleic acid binding"/>
    <property type="evidence" value="ECO:0007669"/>
    <property type="project" value="InterPro"/>
</dbReference>
<gene>
    <name evidence="9" type="ORF">TRIVIDRAFT_60120</name>
</gene>
<reference evidence="9 10" key="1">
    <citation type="journal article" date="2011" name="Genome Biol.">
        <title>Comparative genome sequence analysis underscores mycoparasitism as the ancestral life style of Trichoderma.</title>
        <authorList>
            <person name="Kubicek C.P."/>
            <person name="Herrera-Estrella A."/>
            <person name="Seidl-Seiboth V."/>
            <person name="Martinez D.A."/>
            <person name="Druzhinina I.S."/>
            <person name="Thon M."/>
            <person name="Zeilinger S."/>
            <person name="Casas-Flores S."/>
            <person name="Horwitz B.A."/>
            <person name="Mukherjee P.K."/>
            <person name="Mukherjee M."/>
            <person name="Kredics L."/>
            <person name="Alcaraz L.D."/>
            <person name="Aerts A."/>
            <person name="Antal Z."/>
            <person name="Atanasova L."/>
            <person name="Cervantes-Badillo M.G."/>
            <person name="Challacombe J."/>
            <person name="Chertkov O."/>
            <person name="McCluskey K."/>
            <person name="Coulpier F."/>
            <person name="Deshpande N."/>
            <person name="von Doehren H."/>
            <person name="Ebbole D.J."/>
            <person name="Esquivel-Naranjo E.U."/>
            <person name="Fekete E."/>
            <person name="Flipphi M."/>
            <person name="Glaser F."/>
            <person name="Gomez-Rodriguez E.Y."/>
            <person name="Gruber S."/>
            <person name="Han C."/>
            <person name="Henrissat B."/>
            <person name="Hermosa R."/>
            <person name="Hernandez-Onate M."/>
            <person name="Karaffa L."/>
            <person name="Kosti I."/>
            <person name="Le Crom S."/>
            <person name="Lindquist E."/>
            <person name="Lucas S."/>
            <person name="Luebeck M."/>
            <person name="Luebeck P.S."/>
            <person name="Margeot A."/>
            <person name="Metz B."/>
            <person name="Misra M."/>
            <person name="Nevalainen H."/>
            <person name="Omann M."/>
            <person name="Packer N."/>
            <person name="Perrone G."/>
            <person name="Uresti-Rivera E.E."/>
            <person name="Salamov A."/>
            <person name="Schmoll M."/>
            <person name="Seiboth B."/>
            <person name="Shapiro H."/>
            <person name="Sukno S."/>
            <person name="Tamayo-Ramos J.A."/>
            <person name="Tisch D."/>
            <person name="Wiest A."/>
            <person name="Wilkinson H.H."/>
            <person name="Zhang M."/>
            <person name="Coutinho P.M."/>
            <person name="Kenerley C.M."/>
            <person name="Monte E."/>
            <person name="Baker S.E."/>
            <person name="Grigoriev I.V."/>
        </authorList>
    </citation>
    <scope>NUCLEOTIDE SEQUENCE [LARGE SCALE GENOMIC DNA]</scope>
    <source>
        <strain evidence="10">Gv29-8 / FGSC 10586</strain>
    </source>
</reference>
<dbReference type="GeneID" id="25796026"/>
<name>G9MSW3_HYPVG</name>